<dbReference type="EMBL" id="CP068053">
    <property type="protein sequence ID" value="QQT01863.1"/>
    <property type="molecule type" value="Genomic_DNA"/>
</dbReference>
<accession>A0A974NQ46</accession>
<gene>
    <name evidence="1" type="ORF">I6J18_08475</name>
</gene>
<dbReference type="KEGG" id="ppsr:I6J18_08475"/>
<dbReference type="AlphaFoldDB" id="A0A974NQ46"/>
<keyword evidence="2" id="KW-1185">Reference proteome</keyword>
<dbReference type="RefSeq" id="WP_201648088.1">
    <property type="nucleotide sequence ID" value="NZ_CP068053.1"/>
</dbReference>
<organism evidence="1 2">
    <name type="scientific">Peribacillus psychrosaccharolyticus</name>
    <name type="common">Bacillus psychrosaccharolyticus</name>
    <dbReference type="NCBI Taxonomy" id="1407"/>
    <lineage>
        <taxon>Bacteria</taxon>
        <taxon>Bacillati</taxon>
        <taxon>Bacillota</taxon>
        <taxon>Bacilli</taxon>
        <taxon>Bacillales</taxon>
        <taxon>Bacillaceae</taxon>
        <taxon>Peribacillus</taxon>
    </lineage>
</organism>
<sequence>MRDYVFILDNEKETKKITIEASGMMDAFLKAKDFQKKKSEDKKSQVNLLFQGVIYS</sequence>
<evidence type="ECO:0000313" key="2">
    <source>
        <dbReference type="Proteomes" id="UP000595254"/>
    </source>
</evidence>
<evidence type="ECO:0000313" key="1">
    <source>
        <dbReference type="EMBL" id="QQT01863.1"/>
    </source>
</evidence>
<proteinExistence type="predicted"/>
<dbReference type="Proteomes" id="UP000595254">
    <property type="component" value="Chromosome"/>
</dbReference>
<reference evidence="1 2" key="1">
    <citation type="submission" date="2021-01" db="EMBL/GenBank/DDBJ databases">
        <title>FDA dAtabase for Regulatory Grade micrObial Sequences (FDA-ARGOS): Supporting development and validation of Infectious Disease Dx tests.</title>
        <authorList>
            <person name="Nelson B."/>
            <person name="Plummer A."/>
            <person name="Tallon L."/>
            <person name="Sadzewicz L."/>
            <person name="Zhao X."/>
            <person name="Boylan J."/>
            <person name="Ott S."/>
            <person name="Bowen H."/>
            <person name="Vavikolanu K."/>
            <person name="Mehta A."/>
            <person name="Aluvathingal J."/>
            <person name="Nadendla S."/>
            <person name="Myers T."/>
            <person name="Yan Y."/>
            <person name="Sichtig H."/>
        </authorList>
    </citation>
    <scope>NUCLEOTIDE SEQUENCE [LARGE SCALE GENOMIC DNA]</scope>
    <source>
        <strain evidence="1 2">FDAARGOS_1161</strain>
    </source>
</reference>
<name>A0A974NQ46_PERPY</name>
<protein>
    <submittedName>
        <fullName evidence="1">Uncharacterized protein</fullName>
    </submittedName>
</protein>